<evidence type="ECO:0000256" key="3">
    <source>
        <dbReference type="ARBA" id="ARBA00023163"/>
    </source>
</evidence>
<gene>
    <name evidence="6" type="ORF">VSH64_25410</name>
</gene>
<keyword evidence="7" id="KW-1185">Reference proteome</keyword>
<proteinExistence type="predicted"/>
<dbReference type="SUPFAM" id="SSF48498">
    <property type="entry name" value="Tetracyclin repressor-like, C-terminal domain"/>
    <property type="match status" value="1"/>
</dbReference>
<dbReference type="InterPro" id="IPR050109">
    <property type="entry name" value="HTH-type_TetR-like_transc_reg"/>
</dbReference>
<dbReference type="SUPFAM" id="SSF46689">
    <property type="entry name" value="Homeodomain-like"/>
    <property type="match status" value="1"/>
</dbReference>
<evidence type="ECO:0000259" key="5">
    <source>
        <dbReference type="PROSITE" id="PS50977"/>
    </source>
</evidence>
<keyword evidence="2 4" id="KW-0238">DNA-binding</keyword>
<dbReference type="InterPro" id="IPR036271">
    <property type="entry name" value="Tet_transcr_reg_TetR-rel_C_sf"/>
</dbReference>
<evidence type="ECO:0000313" key="7">
    <source>
        <dbReference type="Proteomes" id="UP001330812"/>
    </source>
</evidence>
<dbReference type="InterPro" id="IPR009057">
    <property type="entry name" value="Homeodomain-like_sf"/>
</dbReference>
<dbReference type="EMBL" id="CP142149">
    <property type="protein sequence ID" value="WSE26216.1"/>
    <property type="molecule type" value="Genomic_DNA"/>
</dbReference>
<feature type="DNA-binding region" description="H-T-H motif" evidence="4">
    <location>
        <begin position="32"/>
        <end position="51"/>
    </location>
</feature>
<dbReference type="Pfam" id="PF13305">
    <property type="entry name" value="TetR_C_33"/>
    <property type="match status" value="1"/>
</dbReference>
<name>A0ABZ1HXG7_9PSEU</name>
<reference evidence="6 7" key="1">
    <citation type="journal article" date="2015" name="Int. J. Syst. Evol. Microbiol.">
        <title>Amycolatopsis rhabdoformis sp. nov., an actinomycete isolated from a tropical forest soil.</title>
        <authorList>
            <person name="Souza W.R."/>
            <person name="Silva R.E."/>
            <person name="Goodfellow M."/>
            <person name="Busarakam K."/>
            <person name="Figueiro F.S."/>
            <person name="Ferreira D."/>
            <person name="Rodrigues-Filho E."/>
            <person name="Moraes L.A.B."/>
            <person name="Zucchi T.D."/>
        </authorList>
    </citation>
    <scope>NUCLEOTIDE SEQUENCE [LARGE SCALE GENOMIC DNA]</scope>
    <source>
        <strain evidence="6 7">NCIMB 14900</strain>
    </source>
</reference>
<dbReference type="PANTHER" id="PTHR30055">
    <property type="entry name" value="HTH-TYPE TRANSCRIPTIONAL REGULATOR RUTR"/>
    <property type="match status" value="1"/>
</dbReference>
<dbReference type="Gene3D" id="1.10.357.10">
    <property type="entry name" value="Tetracycline Repressor, domain 2"/>
    <property type="match status" value="1"/>
</dbReference>
<keyword evidence="1" id="KW-0805">Transcription regulation</keyword>
<dbReference type="PROSITE" id="PS50977">
    <property type="entry name" value="HTH_TETR_2"/>
    <property type="match status" value="1"/>
</dbReference>
<dbReference type="RefSeq" id="WP_326565184.1">
    <property type="nucleotide sequence ID" value="NZ_CP142149.1"/>
</dbReference>
<evidence type="ECO:0000256" key="1">
    <source>
        <dbReference type="ARBA" id="ARBA00023015"/>
    </source>
</evidence>
<dbReference type="InterPro" id="IPR001647">
    <property type="entry name" value="HTH_TetR"/>
</dbReference>
<dbReference type="PANTHER" id="PTHR30055:SF234">
    <property type="entry name" value="HTH-TYPE TRANSCRIPTIONAL REGULATOR BETI"/>
    <property type="match status" value="1"/>
</dbReference>
<dbReference type="Proteomes" id="UP001330812">
    <property type="component" value="Chromosome"/>
</dbReference>
<accession>A0ABZ1HXG7</accession>
<protein>
    <submittedName>
        <fullName evidence="6">TetR/AcrR family transcriptional regulator</fullName>
    </submittedName>
</protein>
<dbReference type="Pfam" id="PF00440">
    <property type="entry name" value="TetR_N"/>
    <property type="match status" value="1"/>
</dbReference>
<sequence length="210" mass="22584">MPRVKQRTEALRERGLASALAVLAEEGVAGLTTRTVARRAEASVPAIYEVFGDKAGLVREVFFEGFRRLGDDLAALPATGDPLEALRQLAEAFRGFVVANPVLAEIMFARPFTDFDPTRAEDKAGVKVRKIFVHHVRTAVDAGVFTADATDIAHVFFAYVQGIASAESAGRLGGSKQAVDRRWRLGLDALIAGLGQAPAPARRRARSTQA</sequence>
<organism evidence="6 7">
    <name type="scientific">Amycolatopsis rhabdoformis</name>
    <dbReference type="NCBI Taxonomy" id="1448059"/>
    <lineage>
        <taxon>Bacteria</taxon>
        <taxon>Bacillati</taxon>
        <taxon>Actinomycetota</taxon>
        <taxon>Actinomycetes</taxon>
        <taxon>Pseudonocardiales</taxon>
        <taxon>Pseudonocardiaceae</taxon>
        <taxon>Amycolatopsis</taxon>
    </lineage>
</organism>
<evidence type="ECO:0000256" key="4">
    <source>
        <dbReference type="PROSITE-ProRule" id="PRU00335"/>
    </source>
</evidence>
<dbReference type="InterPro" id="IPR025996">
    <property type="entry name" value="MT1864/Rv1816-like_C"/>
</dbReference>
<keyword evidence="3" id="KW-0804">Transcription</keyword>
<feature type="domain" description="HTH tetR-type" evidence="5">
    <location>
        <begin position="9"/>
        <end position="69"/>
    </location>
</feature>
<evidence type="ECO:0000313" key="6">
    <source>
        <dbReference type="EMBL" id="WSE26216.1"/>
    </source>
</evidence>
<evidence type="ECO:0000256" key="2">
    <source>
        <dbReference type="ARBA" id="ARBA00023125"/>
    </source>
</evidence>